<evidence type="ECO:0000256" key="1">
    <source>
        <dbReference type="SAM" id="MobiDB-lite"/>
    </source>
</evidence>
<accession>A0A0D2MZR7</accession>
<gene>
    <name evidence="2" type="ORF">MNEG_0003</name>
</gene>
<sequence length="93" mass="9144">MTRSSPSHTPDPKPSLAYGGQKQLAAMDASTDGSGGNRDFQELAAIIKKRRAEAAAAAEQAAAAAAAAQAEPEAPAVESAAADAPQAGAPSAE</sequence>
<dbReference type="AlphaFoldDB" id="A0A0D2MZR7"/>
<protein>
    <submittedName>
        <fullName evidence="2">Uncharacterized protein</fullName>
    </submittedName>
</protein>
<dbReference type="KEGG" id="mng:MNEG_0003"/>
<organism evidence="2 3">
    <name type="scientific">Monoraphidium neglectum</name>
    <dbReference type="NCBI Taxonomy" id="145388"/>
    <lineage>
        <taxon>Eukaryota</taxon>
        <taxon>Viridiplantae</taxon>
        <taxon>Chlorophyta</taxon>
        <taxon>core chlorophytes</taxon>
        <taxon>Chlorophyceae</taxon>
        <taxon>CS clade</taxon>
        <taxon>Sphaeropleales</taxon>
        <taxon>Selenastraceae</taxon>
        <taxon>Monoraphidium</taxon>
    </lineage>
</organism>
<feature type="region of interest" description="Disordered" evidence="1">
    <location>
        <begin position="61"/>
        <end position="93"/>
    </location>
</feature>
<evidence type="ECO:0000313" key="3">
    <source>
        <dbReference type="Proteomes" id="UP000054498"/>
    </source>
</evidence>
<keyword evidence="3" id="KW-1185">Reference proteome</keyword>
<dbReference type="Proteomes" id="UP000054498">
    <property type="component" value="Unassembled WGS sequence"/>
</dbReference>
<dbReference type="EMBL" id="KK100223">
    <property type="protein sequence ID" value="KIZ07930.1"/>
    <property type="molecule type" value="Genomic_DNA"/>
</dbReference>
<name>A0A0D2MZR7_9CHLO</name>
<reference evidence="2 3" key="1">
    <citation type="journal article" date="2013" name="BMC Genomics">
        <title>Reconstruction of the lipid metabolism for the microalga Monoraphidium neglectum from its genome sequence reveals characteristics suitable for biofuel production.</title>
        <authorList>
            <person name="Bogen C."/>
            <person name="Al-Dilaimi A."/>
            <person name="Albersmeier A."/>
            <person name="Wichmann J."/>
            <person name="Grundmann M."/>
            <person name="Rupp O."/>
            <person name="Lauersen K.J."/>
            <person name="Blifernez-Klassen O."/>
            <person name="Kalinowski J."/>
            <person name="Goesmann A."/>
            <person name="Mussgnug J.H."/>
            <person name="Kruse O."/>
        </authorList>
    </citation>
    <scope>NUCLEOTIDE SEQUENCE [LARGE SCALE GENOMIC DNA]</scope>
    <source>
        <strain evidence="2 3">SAG 48.87</strain>
    </source>
</reference>
<proteinExistence type="predicted"/>
<evidence type="ECO:0000313" key="2">
    <source>
        <dbReference type="EMBL" id="KIZ07930.1"/>
    </source>
</evidence>
<dbReference type="RefSeq" id="XP_013906949.1">
    <property type="nucleotide sequence ID" value="XM_014051495.1"/>
</dbReference>
<dbReference type="GeneID" id="25726121"/>
<feature type="region of interest" description="Disordered" evidence="1">
    <location>
        <begin position="1"/>
        <end position="38"/>
    </location>
</feature>